<feature type="domain" description="Fungal lipase-type" evidence="1">
    <location>
        <begin position="209"/>
        <end position="369"/>
    </location>
</feature>
<dbReference type="Gene3D" id="3.40.50.1820">
    <property type="entry name" value="alpha/beta hydrolase"/>
    <property type="match status" value="1"/>
</dbReference>
<organism evidence="2 3">
    <name type="scientific">Vanilla planifolia</name>
    <name type="common">Vanilla</name>
    <dbReference type="NCBI Taxonomy" id="51239"/>
    <lineage>
        <taxon>Eukaryota</taxon>
        <taxon>Viridiplantae</taxon>
        <taxon>Streptophyta</taxon>
        <taxon>Embryophyta</taxon>
        <taxon>Tracheophyta</taxon>
        <taxon>Spermatophyta</taxon>
        <taxon>Magnoliopsida</taxon>
        <taxon>Liliopsida</taxon>
        <taxon>Asparagales</taxon>
        <taxon>Orchidaceae</taxon>
        <taxon>Vanilloideae</taxon>
        <taxon>Vanilleae</taxon>
        <taxon>Vanilla</taxon>
    </lineage>
</organism>
<dbReference type="InterPro" id="IPR029058">
    <property type="entry name" value="AB_hydrolase_fold"/>
</dbReference>
<dbReference type="EMBL" id="JADCNM010000008">
    <property type="protein sequence ID" value="KAG0471231.1"/>
    <property type="molecule type" value="Genomic_DNA"/>
</dbReference>
<protein>
    <recommendedName>
        <fullName evidence="1">Fungal lipase-type domain-containing protein</fullName>
    </recommendedName>
</protein>
<reference evidence="2 3" key="1">
    <citation type="journal article" date="2020" name="Nat. Food">
        <title>A phased Vanilla planifolia genome enables genetic improvement of flavour and production.</title>
        <authorList>
            <person name="Hasing T."/>
            <person name="Tang H."/>
            <person name="Brym M."/>
            <person name="Khazi F."/>
            <person name="Huang T."/>
            <person name="Chambers A.H."/>
        </authorList>
    </citation>
    <scope>NUCLEOTIDE SEQUENCE [LARGE SCALE GENOMIC DNA]</scope>
    <source>
        <tissue evidence="2">Leaf</tissue>
    </source>
</reference>
<dbReference type="GO" id="GO:0004806">
    <property type="term" value="F:triacylglycerol lipase activity"/>
    <property type="evidence" value="ECO:0007669"/>
    <property type="project" value="InterPro"/>
</dbReference>
<gene>
    <name evidence="2" type="ORF">HPP92_015777</name>
</gene>
<dbReference type="OrthoDB" id="438440at2759"/>
<sequence>MDENGCFGDYLVLRPEKVGFWDVLRLLYSGKLDENSCVDGPPGTEIGELKRRWVVFVSLLIQRLLLLSSSSMAKVGSVVVFFGNLVTDNGGLLSLFVNYLRGEVRIPEKEFDTYKSAIGLIDTRLNLCTNITERDDRYKEQLAIMAAKVSYENQAFIRRVVENHWKMEFLAYYNCWNDYQEDYSTQAFMMRDRGAGDGDGDGDGNELLVVAFRGTDPFNATQWCTDIDFSWYAIPHLGKVHGGFMKALGMQKNSDGWPRELGRSTSPRPYAYYVLRERLRDAIQRNPSARFLVTGHSLGGALAMLFPLVLALHGEDALLRRLEGVYTFGQPRVGDASLARFAERCLDQPRRRYHRFVYCNDLVPRLPYDDGTLLFRHCGGCLYYDSLYRGTVREEEPNKNYFSARAAIPKYLNAAWELVRGLLIGFVKGAEYREGWALRALRLVGLLIPGLPPHSPQDYVNSTRLGKLLWDDDDATTELKQD</sequence>
<dbReference type="InterPro" id="IPR044819">
    <property type="entry name" value="OBL-like"/>
</dbReference>
<dbReference type="PANTHER" id="PTHR46086:SF4">
    <property type="entry name" value="ALPHA_BETA-HYDROLASES SUPERFAMILY PROTEIN"/>
    <property type="match status" value="1"/>
</dbReference>
<dbReference type="PANTHER" id="PTHR46086">
    <property type="entry name" value="ALPHA/BETA-HYDROLASES SUPERFAMILY PROTEIN"/>
    <property type="match status" value="1"/>
</dbReference>
<proteinExistence type="predicted"/>
<dbReference type="Pfam" id="PF01764">
    <property type="entry name" value="Lipase_3"/>
    <property type="match status" value="1"/>
</dbReference>
<evidence type="ECO:0000259" key="1">
    <source>
        <dbReference type="Pfam" id="PF01764"/>
    </source>
</evidence>
<dbReference type="CDD" id="cd00519">
    <property type="entry name" value="Lipase_3"/>
    <property type="match status" value="1"/>
</dbReference>
<evidence type="ECO:0000313" key="2">
    <source>
        <dbReference type="EMBL" id="KAG0471231.1"/>
    </source>
</evidence>
<comment type="caution">
    <text evidence="2">The sequence shown here is derived from an EMBL/GenBank/DDBJ whole genome shotgun (WGS) entry which is preliminary data.</text>
</comment>
<dbReference type="InterPro" id="IPR002921">
    <property type="entry name" value="Fungal_lipase-type"/>
</dbReference>
<dbReference type="SUPFAM" id="SSF53474">
    <property type="entry name" value="alpha/beta-Hydrolases"/>
    <property type="match status" value="1"/>
</dbReference>
<accession>A0A835QDL4</accession>
<evidence type="ECO:0000313" key="3">
    <source>
        <dbReference type="Proteomes" id="UP000639772"/>
    </source>
</evidence>
<dbReference type="Proteomes" id="UP000639772">
    <property type="component" value="Unassembled WGS sequence"/>
</dbReference>
<dbReference type="AlphaFoldDB" id="A0A835QDL4"/>
<name>A0A835QDL4_VANPL</name>
<dbReference type="GO" id="GO:0006629">
    <property type="term" value="P:lipid metabolic process"/>
    <property type="evidence" value="ECO:0007669"/>
    <property type="project" value="InterPro"/>
</dbReference>